<evidence type="ECO:0000256" key="6">
    <source>
        <dbReference type="ARBA" id="ARBA00022679"/>
    </source>
</evidence>
<dbReference type="GO" id="GO:0005524">
    <property type="term" value="F:ATP binding"/>
    <property type="evidence" value="ECO:0007669"/>
    <property type="project" value="UniProtKB-KW"/>
</dbReference>
<dbReference type="EMBL" id="MVGT01001959">
    <property type="protein sequence ID" value="OVA10392.1"/>
    <property type="molecule type" value="Genomic_DNA"/>
</dbReference>
<dbReference type="Gene3D" id="2.60.120.430">
    <property type="entry name" value="Galactose-binding lectin"/>
    <property type="match status" value="1"/>
</dbReference>
<evidence type="ECO:0000256" key="17">
    <source>
        <dbReference type="ARBA" id="ARBA00047899"/>
    </source>
</evidence>
<dbReference type="FunFam" id="3.80.10.10:FF:000383">
    <property type="entry name" value="Leucine-rich repeat receptor protein kinase EMS1"/>
    <property type="match status" value="1"/>
</dbReference>
<dbReference type="OMA" id="NWAIRSK"/>
<feature type="transmembrane region" description="Helical" evidence="20">
    <location>
        <begin position="481"/>
        <end position="505"/>
    </location>
</feature>
<dbReference type="SUPFAM" id="SSF52058">
    <property type="entry name" value="L domain-like"/>
    <property type="match status" value="1"/>
</dbReference>
<dbReference type="SUPFAM" id="SSF56112">
    <property type="entry name" value="Protein kinase-like (PK-like)"/>
    <property type="match status" value="1"/>
</dbReference>
<protein>
    <recommendedName>
        <fullName evidence="2">non-specific serine/threonine protein kinase</fullName>
        <ecNumber evidence="2">2.7.11.1</ecNumber>
    </recommendedName>
</protein>
<evidence type="ECO:0000256" key="4">
    <source>
        <dbReference type="ARBA" id="ARBA00022553"/>
    </source>
</evidence>
<dbReference type="STRING" id="56857.A0A200QIY1"/>
<dbReference type="PANTHER" id="PTHR48006:SF44">
    <property type="entry name" value="PROTEIN KINASE DOMAIN-CONTAINING PROTEIN"/>
    <property type="match status" value="1"/>
</dbReference>
<dbReference type="Proteomes" id="UP000195402">
    <property type="component" value="Unassembled WGS sequence"/>
</dbReference>
<evidence type="ECO:0000256" key="7">
    <source>
        <dbReference type="ARBA" id="ARBA00022692"/>
    </source>
</evidence>
<accession>A0A200QIY1</accession>
<keyword evidence="12" id="KW-0067">ATP-binding</keyword>
<dbReference type="InterPro" id="IPR051824">
    <property type="entry name" value="LRR_Rcpt-Like_S/T_Kinase"/>
</dbReference>
<dbReference type="FunFam" id="3.30.200.20:FF:000217">
    <property type="entry name" value="probable LRR receptor-like serine/threonine-protein kinase At1g53430"/>
    <property type="match status" value="1"/>
</dbReference>
<evidence type="ECO:0000256" key="2">
    <source>
        <dbReference type="ARBA" id="ARBA00012513"/>
    </source>
</evidence>
<dbReference type="PROSITE" id="PS50011">
    <property type="entry name" value="PROTEIN_KINASE_DOM"/>
    <property type="match status" value="1"/>
</dbReference>
<dbReference type="EC" id="2.7.11.1" evidence="2"/>
<dbReference type="InterPro" id="IPR001245">
    <property type="entry name" value="Ser-Thr/Tyr_kinase_cat_dom"/>
</dbReference>
<evidence type="ECO:0000313" key="23">
    <source>
        <dbReference type="Proteomes" id="UP000195402"/>
    </source>
</evidence>
<keyword evidence="9" id="KW-0677">Repeat</keyword>
<keyword evidence="6" id="KW-0808">Transferase</keyword>
<dbReference type="InterPro" id="IPR000719">
    <property type="entry name" value="Prot_kinase_dom"/>
</dbReference>
<dbReference type="Pfam" id="PF11721">
    <property type="entry name" value="Malectin"/>
    <property type="match status" value="1"/>
</dbReference>
<evidence type="ECO:0000256" key="11">
    <source>
        <dbReference type="ARBA" id="ARBA00022777"/>
    </source>
</evidence>
<keyword evidence="7 20" id="KW-0812">Transmembrane</keyword>
<dbReference type="InterPro" id="IPR008271">
    <property type="entry name" value="Ser/Thr_kinase_AS"/>
</dbReference>
<dbReference type="InParanoid" id="A0A200QIY1"/>
<dbReference type="InterPro" id="IPR032675">
    <property type="entry name" value="LRR_dom_sf"/>
</dbReference>
<evidence type="ECO:0000256" key="1">
    <source>
        <dbReference type="ARBA" id="ARBA00004479"/>
    </source>
</evidence>
<reference evidence="22 23" key="1">
    <citation type="journal article" date="2017" name="Mol. Plant">
        <title>The Genome of Medicinal Plant Macleaya cordata Provides New Insights into Benzylisoquinoline Alkaloids Metabolism.</title>
        <authorList>
            <person name="Liu X."/>
            <person name="Liu Y."/>
            <person name="Huang P."/>
            <person name="Ma Y."/>
            <person name="Qing Z."/>
            <person name="Tang Q."/>
            <person name="Cao H."/>
            <person name="Cheng P."/>
            <person name="Zheng Y."/>
            <person name="Yuan Z."/>
            <person name="Zhou Y."/>
            <person name="Liu J."/>
            <person name="Tang Z."/>
            <person name="Zhuo Y."/>
            <person name="Zhang Y."/>
            <person name="Yu L."/>
            <person name="Huang J."/>
            <person name="Yang P."/>
            <person name="Peng Q."/>
            <person name="Zhang J."/>
            <person name="Jiang W."/>
            <person name="Zhang Z."/>
            <person name="Lin K."/>
            <person name="Ro D.K."/>
            <person name="Chen X."/>
            <person name="Xiong X."/>
            <person name="Shang Y."/>
            <person name="Huang S."/>
            <person name="Zeng J."/>
        </authorList>
    </citation>
    <scope>NUCLEOTIDE SEQUENCE [LARGE SCALE GENOMIC DNA]</scope>
    <source>
        <strain evidence="23">cv. BLH2017</strain>
        <tissue evidence="22">Root</tissue>
    </source>
</reference>
<evidence type="ECO:0000256" key="12">
    <source>
        <dbReference type="ARBA" id="ARBA00022840"/>
    </source>
</evidence>
<dbReference type="SMART" id="SM00220">
    <property type="entry name" value="S_TKc"/>
    <property type="match status" value="1"/>
</dbReference>
<dbReference type="InterPro" id="IPR001611">
    <property type="entry name" value="Leu-rich_rpt"/>
</dbReference>
<keyword evidence="5" id="KW-0433">Leucine-rich repeat</keyword>
<evidence type="ECO:0000256" key="8">
    <source>
        <dbReference type="ARBA" id="ARBA00022729"/>
    </source>
</evidence>
<evidence type="ECO:0000256" key="16">
    <source>
        <dbReference type="ARBA" id="ARBA00023180"/>
    </source>
</evidence>
<evidence type="ECO:0000256" key="15">
    <source>
        <dbReference type="ARBA" id="ARBA00023170"/>
    </source>
</evidence>
<proteinExistence type="predicted"/>
<dbReference type="OrthoDB" id="4062651at2759"/>
<evidence type="ECO:0000256" key="20">
    <source>
        <dbReference type="SAM" id="Phobius"/>
    </source>
</evidence>
<comment type="caution">
    <text evidence="22">The sequence shown here is derived from an EMBL/GenBank/DDBJ whole genome shotgun (WGS) entry which is preliminary data.</text>
</comment>
<sequence length="888" mass="98357">MPQVCETYFSFRGFELNNLTGRIPDDLGNISTLRILDLSGNRLSGKLPPKLGQLKALQHLQLSENEFTGMLPKEFAELTEITTMFLYGNQLSGPIPNVFGKWKSLERLALFGNNFEGPLPKEISRLENLFVMFISDVAEKSGQGLPFPNISKLRSLQYLMLRNCSITGQIPTYLGEMPLTNIDLSFNRLTGTLPKAITKLALKKIFLTGNNLTGSIPNLGKDWTKINADFSHNNFTNVNFTYFRNMSRNINLYACCSPTSSPQLANEWERQDFSCADEKPNNFELFINCGGEEMKIGDHIFEADLQKQGASTVYLSKKKNWAYSSTGDFISLDEDKVDYVRNSTCGVNLVDAPLYSSARVSPMSLKYFGLCLINGNYSVTLQFAEIIFTDDEDYSSLGKRVFDVFIQGEPVLTDFNIKQEAGGSNKAVVKNFSTVVTNHLLEIHFYWAGKGSLFIPPGIYGPLISAISVTRVQKPSLGAKLSAASIAGIAGSAVLGIVLVLLFLWKMGWLGKKDLRDEDLKVLELFPGGFFNFHQIKAATGNFHSENKIGEGGFGPVFKGILPNKSLIAVKQLSSKSKQGTREFINEVGTISALKHPNLVRLLGCCTENNQLLLVYEYMENNSLSSALFDPGNLKSRLNWRIRYNICLGIAKGLAFLHEESKLKIIHRDIKPTNVLLDKDLNAKISDFGLAKHCEGANTHIITKVAGTSGYMAPEYAMRGHLTNKADVYSFGVVTLELMSGKNSTDYKPNDETVFLLDLAYVLQQKGNLLELIDPDLKMDYSVKEATRVLDLAMLCTNPSPTLRPIMSDVVKILEGKMKMKSLPVQAPYSVDDFERARAVADLSVSTHSGSTSTEGTSNPFSSSLTSKVEELDTHVQIPLHEISNENA</sequence>
<keyword evidence="3" id="KW-0723">Serine/threonine-protein kinase</keyword>
<evidence type="ECO:0000256" key="14">
    <source>
        <dbReference type="ARBA" id="ARBA00023136"/>
    </source>
</evidence>
<keyword evidence="8" id="KW-0732">Signal</keyword>
<keyword evidence="23" id="KW-1185">Reference proteome</keyword>
<evidence type="ECO:0000256" key="18">
    <source>
        <dbReference type="ARBA" id="ARBA00048679"/>
    </source>
</evidence>
<feature type="region of interest" description="Disordered" evidence="19">
    <location>
        <begin position="846"/>
        <end position="866"/>
    </location>
</feature>
<name>A0A200QIY1_MACCD</name>
<feature type="compositionally biased region" description="Low complexity" evidence="19">
    <location>
        <begin position="846"/>
        <end position="858"/>
    </location>
</feature>
<dbReference type="InterPro" id="IPR021720">
    <property type="entry name" value="Malectin_dom"/>
</dbReference>
<dbReference type="AlphaFoldDB" id="A0A200QIY1"/>
<keyword evidence="4" id="KW-0597">Phosphoprotein</keyword>
<keyword evidence="14 20" id="KW-0472">Membrane</keyword>
<gene>
    <name evidence="22" type="ORF">BVC80_1655g18</name>
</gene>
<comment type="subcellular location">
    <subcellularLocation>
        <location evidence="1">Membrane</location>
        <topology evidence="1">Single-pass type I membrane protein</topology>
    </subcellularLocation>
</comment>
<dbReference type="PANTHER" id="PTHR48006">
    <property type="entry name" value="LEUCINE-RICH REPEAT-CONTAINING PROTEIN DDB_G0281931-RELATED"/>
    <property type="match status" value="1"/>
</dbReference>
<keyword evidence="16" id="KW-0325">Glycoprotein</keyword>
<dbReference type="CDD" id="cd14066">
    <property type="entry name" value="STKc_IRAK"/>
    <property type="match status" value="1"/>
</dbReference>
<dbReference type="PROSITE" id="PS00108">
    <property type="entry name" value="PROTEIN_KINASE_ST"/>
    <property type="match status" value="1"/>
</dbReference>
<evidence type="ECO:0000256" key="19">
    <source>
        <dbReference type="SAM" id="MobiDB-lite"/>
    </source>
</evidence>
<keyword evidence="15" id="KW-0675">Receptor</keyword>
<dbReference type="GO" id="GO:0016020">
    <property type="term" value="C:membrane"/>
    <property type="evidence" value="ECO:0007669"/>
    <property type="project" value="UniProtKB-SubCell"/>
</dbReference>
<dbReference type="FunFam" id="1.10.510.10:FF:000044">
    <property type="entry name" value="Putative LRR receptor-like serine/threonine-protein kinase"/>
    <property type="match status" value="1"/>
</dbReference>
<dbReference type="InterPro" id="IPR055414">
    <property type="entry name" value="LRR_R13L4/SHOC2-like"/>
</dbReference>
<dbReference type="InterPro" id="IPR011009">
    <property type="entry name" value="Kinase-like_dom_sf"/>
</dbReference>
<dbReference type="FunFam" id="2.60.120.430:FF:000004">
    <property type="entry name" value="Putative leucine-rich repeat receptor-like serine/threonine-protein kinase"/>
    <property type="match status" value="1"/>
</dbReference>
<dbReference type="Pfam" id="PF00560">
    <property type="entry name" value="LRR_1"/>
    <property type="match status" value="2"/>
</dbReference>
<evidence type="ECO:0000256" key="9">
    <source>
        <dbReference type="ARBA" id="ARBA00022737"/>
    </source>
</evidence>
<keyword evidence="11 22" id="KW-0418">Kinase</keyword>
<keyword evidence="13 20" id="KW-1133">Transmembrane helix</keyword>
<feature type="domain" description="Protein kinase" evidence="21">
    <location>
        <begin position="543"/>
        <end position="818"/>
    </location>
</feature>
<evidence type="ECO:0000256" key="5">
    <source>
        <dbReference type="ARBA" id="ARBA00022614"/>
    </source>
</evidence>
<organism evidence="22 23">
    <name type="scientific">Macleaya cordata</name>
    <name type="common">Five-seeded plume-poppy</name>
    <name type="synonym">Bocconia cordata</name>
    <dbReference type="NCBI Taxonomy" id="56857"/>
    <lineage>
        <taxon>Eukaryota</taxon>
        <taxon>Viridiplantae</taxon>
        <taxon>Streptophyta</taxon>
        <taxon>Embryophyta</taxon>
        <taxon>Tracheophyta</taxon>
        <taxon>Spermatophyta</taxon>
        <taxon>Magnoliopsida</taxon>
        <taxon>Ranunculales</taxon>
        <taxon>Papaveraceae</taxon>
        <taxon>Papaveroideae</taxon>
        <taxon>Macleaya</taxon>
    </lineage>
</organism>
<evidence type="ECO:0000259" key="21">
    <source>
        <dbReference type="PROSITE" id="PS50011"/>
    </source>
</evidence>
<evidence type="ECO:0000256" key="3">
    <source>
        <dbReference type="ARBA" id="ARBA00022527"/>
    </source>
</evidence>
<comment type="catalytic activity">
    <reaction evidence="17">
        <text>L-threonyl-[protein] + ATP = O-phospho-L-threonyl-[protein] + ADP + H(+)</text>
        <dbReference type="Rhea" id="RHEA:46608"/>
        <dbReference type="Rhea" id="RHEA-COMP:11060"/>
        <dbReference type="Rhea" id="RHEA-COMP:11605"/>
        <dbReference type="ChEBI" id="CHEBI:15378"/>
        <dbReference type="ChEBI" id="CHEBI:30013"/>
        <dbReference type="ChEBI" id="CHEBI:30616"/>
        <dbReference type="ChEBI" id="CHEBI:61977"/>
        <dbReference type="ChEBI" id="CHEBI:456216"/>
        <dbReference type="EC" id="2.7.11.1"/>
    </reaction>
</comment>
<evidence type="ECO:0000313" key="22">
    <source>
        <dbReference type="EMBL" id="OVA10392.1"/>
    </source>
</evidence>
<dbReference type="Gene3D" id="1.10.510.10">
    <property type="entry name" value="Transferase(Phosphotransferase) domain 1"/>
    <property type="match status" value="1"/>
</dbReference>
<dbReference type="Gene3D" id="3.80.10.10">
    <property type="entry name" value="Ribonuclease Inhibitor"/>
    <property type="match status" value="2"/>
</dbReference>
<dbReference type="Pfam" id="PF23598">
    <property type="entry name" value="LRR_14"/>
    <property type="match status" value="1"/>
</dbReference>
<dbReference type="GO" id="GO:0004674">
    <property type="term" value="F:protein serine/threonine kinase activity"/>
    <property type="evidence" value="ECO:0007669"/>
    <property type="project" value="UniProtKB-KW"/>
</dbReference>
<comment type="catalytic activity">
    <reaction evidence="18">
        <text>L-seryl-[protein] + ATP = O-phospho-L-seryl-[protein] + ADP + H(+)</text>
        <dbReference type="Rhea" id="RHEA:17989"/>
        <dbReference type="Rhea" id="RHEA-COMP:9863"/>
        <dbReference type="Rhea" id="RHEA-COMP:11604"/>
        <dbReference type="ChEBI" id="CHEBI:15378"/>
        <dbReference type="ChEBI" id="CHEBI:29999"/>
        <dbReference type="ChEBI" id="CHEBI:30616"/>
        <dbReference type="ChEBI" id="CHEBI:83421"/>
        <dbReference type="ChEBI" id="CHEBI:456216"/>
        <dbReference type="EC" id="2.7.11.1"/>
    </reaction>
</comment>
<evidence type="ECO:0000256" key="10">
    <source>
        <dbReference type="ARBA" id="ARBA00022741"/>
    </source>
</evidence>
<dbReference type="Gene3D" id="3.30.200.20">
    <property type="entry name" value="Phosphorylase Kinase, domain 1"/>
    <property type="match status" value="1"/>
</dbReference>
<dbReference type="Pfam" id="PF07714">
    <property type="entry name" value="PK_Tyr_Ser-Thr"/>
    <property type="match status" value="1"/>
</dbReference>
<keyword evidence="10" id="KW-0547">Nucleotide-binding</keyword>
<evidence type="ECO:0000256" key="13">
    <source>
        <dbReference type="ARBA" id="ARBA00022989"/>
    </source>
</evidence>